<keyword evidence="2 3" id="KW-0687">Ribonucleoprotein</keyword>
<dbReference type="HAMAP" id="MF_01366">
    <property type="entry name" value="Ribosomal_uL13"/>
    <property type="match status" value="1"/>
</dbReference>
<protein>
    <recommendedName>
        <fullName evidence="3">Large ribosomal subunit protein uL13</fullName>
    </recommendedName>
</protein>
<dbReference type="SUPFAM" id="SSF52161">
    <property type="entry name" value="Ribosomal protein L13"/>
    <property type="match status" value="1"/>
</dbReference>
<accession>A0A075HCM7</accession>
<dbReference type="NCBIfam" id="TIGR01077">
    <property type="entry name" value="L13_A_E"/>
    <property type="match status" value="1"/>
</dbReference>
<dbReference type="InterPro" id="IPR005755">
    <property type="entry name" value="Ribosomal_uL13_euk/arc"/>
</dbReference>
<feature type="region of interest" description="Disordered" evidence="4">
    <location>
        <begin position="1"/>
        <end position="56"/>
    </location>
</feature>
<proteinExistence type="inferred from homology"/>
<gene>
    <name evidence="5" type="primary">RP-L13</name>
    <name evidence="3" type="synonym">rpl13</name>
    <name evidence="5" type="synonym">rplM</name>
</gene>
<sequence>MVNQKEKPAKPVAKPKAKPVAKPKAKPVAKPKAKPVAKPKAKPVAKPKAKPVDKSSRPVVVDGTNLIAGRLCSNVAKLLLQGNRVSIINSEEIMISGKKKSIFGEYHEFLKIASILHPKHGPFHPRKPDTIITRMVRGMLPRDKPSGMKAFKRLRAYIGIPKELKSLDKIQFEKAIIKRSSSSYTRMSELAKNVGWHQ</sequence>
<evidence type="ECO:0000256" key="4">
    <source>
        <dbReference type="SAM" id="MobiDB-lite"/>
    </source>
</evidence>
<dbReference type="AlphaFoldDB" id="A0A075HCM7"/>
<comment type="subunit">
    <text evidence="3">Part of the 50S ribosomal subunit.</text>
</comment>
<dbReference type="EMBL" id="KF900921">
    <property type="protein sequence ID" value="AIF11603.1"/>
    <property type="molecule type" value="Genomic_DNA"/>
</dbReference>
<dbReference type="GO" id="GO:0003729">
    <property type="term" value="F:mRNA binding"/>
    <property type="evidence" value="ECO:0007669"/>
    <property type="project" value="TreeGrafter"/>
</dbReference>
<dbReference type="InterPro" id="IPR005822">
    <property type="entry name" value="Ribosomal_uL13"/>
</dbReference>
<dbReference type="GO" id="GO:0003735">
    <property type="term" value="F:structural constituent of ribosome"/>
    <property type="evidence" value="ECO:0007669"/>
    <property type="project" value="UniProtKB-UniRule"/>
</dbReference>
<name>A0A075HCM7_9ARCH</name>
<evidence type="ECO:0000256" key="1">
    <source>
        <dbReference type="ARBA" id="ARBA00022980"/>
    </source>
</evidence>
<keyword evidence="1 3" id="KW-0689">Ribosomal protein</keyword>
<dbReference type="PANTHER" id="PTHR11545">
    <property type="entry name" value="RIBOSOMAL PROTEIN L13"/>
    <property type="match status" value="1"/>
</dbReference>
<feature type="compositionally biased region" description="Basic residues" evidence="4">
    <location>
        <begin position="13"/>
        <end position="49"/>
    </location>
</feature>
<evidence type="ECO:0000256" key="2">
    <source>
        <dbReference type="ARBA" id="ARBA00023274"/>
    </source>
</evidence>
<dbReference type="NCBIfam" id="NF005004">
    <property type="entry name" value="PRK06394.1"/>
    <property type="match status" value="1"/>
</dbReference>
<dbReference type="CDD" id="cd00392">
    <property type="entry name" value="Ribosomal_L13"/>
    <property type="match status" value="1"/>
</dbReference>
<comment type="function">
    <text evidence="3">This protein is one of the early assembly proteins of the 50S ribosomal subunit, although it is not seen to bind rRNA by itself. It is important during the early stages of 50S assembly.</text>
</comment>
<dbReference type="GO" id="GO:0022625">
    <property type="term" value="C:cytosolic large ribosomal subunit"/>
    <property type="evidence" value="ECO:0007669"/>
    <property type="project" value="UniProtKB-UniRule"/>
</dbReference>
<dbReference type="PANTHER" id="PTHR11545:SF3">
    <property type="entry name" value="LARGE RIBOSOMAL SUBUNIT PROTEIN UL13"/>
    <property type="match status" value="1"/>
</dbReference>
<dbReference type="InterPro" id="IPR036899">
    <property type="entry name" value="Ribosomal_uL13_sf"/>
</dbReference>
<dbReference type="Gene3D" id="3.90.1180.10">
    <property type="entry name" value="Ribosomal protein L13"/>
    <property type="match status" value="1"/>
</dbReference>
<evidence type="ECO:0000313" key="5">
    <source>
        <dbReference type="EMBL" id="AIF11603.1"/>
    </source>
</evidence>
<dbReference type="GO" id="GO:0017148">
    <property type="term" value="P:negative regulation of translation"/>
    <property type="evidence" value="ECO:0007669"/>
    <property type="project" value="TreeGrafter"/>
</dbReference>
<dbReference type="Pfam" id="PF00572">
    <property type="entry name" value="Ribosomal_L13"/>
    <property type="match status" value="1"/>
</dbReference>
<comment type="similarity">
    <text evidence="3">Belongs to the universal ribosomal protein uL13 family.</text>
</comment>
<dbReference type="GO" id="GO:0006412">
    <property type="term" value="P:translation"/>
    <property type="evidence" value="ECO:0007669"/>
    <property type="project" value="UniProtKB-UniRule"/>
</dbReference>
<reference evidence="5" key="1">
    <citation type="journal article" date="2014" name="Genome Biol. Evol.">
        <title>Pangenome evidence for extensive interdomain horizontal transfer affecting lineage core and shell genes in uncultured planktonic thaumarchaeota and euryarchaeota.</title>
        <authorList>
            <person name="Deschamps P."/>
            <person name="Zivanovic Y."/>
            <person name="Moreira D."/>
            <person name="Rodriguez-Valera F."/>
            <person name="Lopez-Garcia P."/>
        </authorList>
    </citation>
    <scope>NUCLEOTIDE SEQUENCE</scope>
</reference>
<evidence type="ECO:0000256" key="3">
    <source>
        <dbReference type="HAMAP-Rule" id="MF_01366"/>
    </source>
</evidence>
<organism evidence="5">
    <name type="scientific">uncultured marine thaumarchaeote KM3_52_H07</name>
    <dbReference type="NCBI Taxonomy" id="1456179"/>
    <lineage>
        <taxon>Archaea</taxon>
        <taxon>Nitrososphaerota</taxon>
        <taxon>environmental samples</taxon>
    </lineage>
</organism>